<dbReference type="EMBL" id="UZAG01005452">
    <property type="protein sequence ID" value="VDO17782.1"/>
    <property type="molecule type" value="Genomic_DNA"/>
</dbReference>
<evidence type="ECO:0000313" key="1">
    <source>
        <dbReference type="EMBL" id="VDO17782.1"/>
    </source>
</evidence>
<proteinExistence type="predicted"/>
<sequence>MNVNVERHDVKSSETLQYQVHPYSNCPLDQEPIVHIRLYYPVQLGQLNMPYPSPKI</sequence>
<evidence type="ECO:0000313" key="3">
    <source>
        <dbReference type="WBParaSite" id="BTMF_0000591401-mRNA-1"/>
    </source>
</evidence>
<dbReference type="WBParaSite" id="BTMF_0000591401-mRNA-1">
    <property type="protein sequence ID" value="BTMF_0000591401-mRNA-1"/>
    <property type="gene ID" value="BTMF_0000591401"/>
</dbReference>
<dbReference type="Proteomes" id="UP000280834">
    <property type="component" value="Unassembled WGS sequence"/>
</dbReference>
<protein>
    <submittedName>
        <fullName evidence="1 3">Uncharacterized protein</fullName>
    </submittedName>
</protein>
<evidence type="ECO:0000313" key="2">
    <source>
        <dbReference type="Proteomes" id="UP000280834"/>
    </source>
</evidence>
<keyword evidence="2" id="KW-1185">Reference proteome</keyword>
<reference evidence="1 2" key="2">
    <citation type="submission" date="2018-11" db="EMBL/GenBank/DDBJ databases">
        <authorList>
            <consortium name="Pathogen Informatics"/>
        </authorList>
    </citation>
    <scope>NUCLEOTIDE SEQUENCE [LARGE SCALE GENOMIC DNA]</scope>
</reference>
<organism evidence="3">
    <name type="scientific">Brugia timori</name>
    <dbReference type="NCBI Taxonomy" id="42155"/>
    <lineage>
        <taxon>Eukaryota</taxon>
        <taxon>Metazoa</taxon>
        <taxon>Ecdysozoa</taxon>
        <taxon>Nematoda</taxon>
        <taxon>Chromadorea</taxon>
        <taxon>Rhabditida</taxon>
        <taxon>Spirurina</taxon>
        <taxon>Spiruromorpha</taxon>
        <taxon>Filarioidea</taxon>
        <taxon>Onchocercidae</taxon>
        <taxon>Brugia</taxon>
    </lineage>
</organism>
<accession>A0A0R3QHP6</accession>
<dbReference type="AlphaFoldDB" id="A0A0R3QHP6"/>
<reference evidence="3" key="1">
    <citation type="submission" date="2017-02" db="UniProtKB">
        <authorList>
            <consortium name="WormBaseParasite"/>
        </authorList>
    </citation>
    <scope>IDENTIFICATION</scope>
</reference>
<gene>
    <name evidence="1" type="ORF">BTMF_LOCUS5176</name>
</gene>
<name>A0A0R3QHP6_9BILA</name>